<evidence type="ECO:0000256" key="2">
    <source>
        <dbReference type="ARBA" id="ARBA00006484"/>
    </source>
</evidence>
<evidence type="ECO:0000256" key="7">
    <source>
        <dbReference type="ARBA" id="ARBA00023098"/>
    </source>
</evidence>
<evidence type="ECO:0000256" key="1">
    <source>
        <dbReference type="ARBA" id="ARBA00004141"/>
    </source>
</evidence>
<evidence type="ECO:0000256" key="4">
    <source>
        <dbReference type="ARBA" id="ARBA00022857"/>
    </source>
</evidence>
<evidence type="ECO:0000256" key="12">
    <source>
        <dbReference type="RuleBase" id="RU000363"/>
    </source>
</evidence>
<dbReference type="OrthoDB" id="10253736at2759"/>
<keyword evidence="8" id="KW-0472">Membrane</keyword>
<dbReference type="PRINTS" id="PR00081">
    <property type="entry name" value="GDHRDH"/>
</dbReference>
<dbReference type="Pfam" id="PF00106">
    <property type="entry name" value="adh_short"/>
    <property type="match status" value="1"/>
</dbReference>
<keyword evidence="3" id="KW-0812">Transmembrane</keyword>
<dbReference type="SUPFAM" id="SSF51735">
    <property type="entry name" value="NAD(P)-binding Rossmann-fold domains"/>
    <property type="match status" value="1"/>
</dbReference>
<accession>A0A8H3FGT8</accession>
<keyword evidence="5" id="KW-1133">Transmembrane helix</keyword>
<evidence type="ECO:0000256" key="8">
    <source>
        <dbReference type="ARBA" id="ARBA00023136"/>
    </source>
</evidence>
<dbReference type="EMBL" id="CAJPDS010000035">
    <property type="protein sequence ID" value="CAF9924213.1"/>
    <property type="molecule type" value="Genomic_DNA"/>
</dbReference>
<dbReference type="Gene3D" id="3.40.50.720">
    <property type="entry name" value="NAD(P)-binding Rossmann-like Domain"/>
    <property type="match status" value="1"/>
</dbReference>
<evidence type="ECO:0000256" key="6">
    <source>
        <dbReference type="ARBA" id="ARBA00023002"/>
    </source>
</evidence>
<reference evidence="13" key="1">
    <citation type="submission" date="2021-03" db="EMBL/GenBank/DDBJ databases">
        <authorList>
            <person name="Tagirdzhanova G."/>
        </authorList>
    </citation>
    <scope>NUCLEOTIDE SEQUENCE</scope>
</reference>
<keyword evidence="4" id="KW-0521">NADP</keyword>
<evidence type="ECO:0000313" key="14">
    <source>
        <dbReference type="Proteomes" id="UP000664521"/>
    </source>
</evidence>
<evidence type="ECO:0000256" key="3">
    <source>
        <dbReference type="ARBA" id="ARBA00022692"/>
    </source>
</evidence>
<dbReference type="InterPro" id="IPR002347">
    <property type="entry name" value="SDR_fam"/>
</dbReference>
<comment type="function">
    <text evidence="9">Catalyzes the reduction of all-trans-retinal to all-trans-retinol in the presence of NADPH.</text>
</comment>
<dbReference type="InterPro" id="IPR020904">
    <property type="entry name" value="Sc_DH/Rdtase_CS"/>
</dbReference>
<dbReference type="GO" id="GO:0052650">
    <property type="term" value="F:all-trans-retinol dehydrogenase (NADP+) activity"/>
    <property type="evidence" value="ECO:0007669"/>
    <property type="project" value="UniProtKB-ARBA"/>
</dbReference>
<dbReference type="PANTHER" id="PTHR24322">
    <property type="entry name" value="PKSB"/>
    <property type="match status" value="1"/>
</dbReference>
<dbReference type="GO" id="GO:0016020">
    <property type="term" value="C:membrane"/>
    <property type="evidence" value="ECO:0007669"/>
    <property type="project" value="UniProtKB-SubCell"/>
</dbReference>
<keyword evidence="14" id="KW-1185">Reference proteome</keyword>
<evidence type="ECO:0000256" key="10">
    <source>
        <dbReference type="ARBA" id="ARBA00068717"/>
    </source>
</evidence>
<evidence type="ECO:0000313" key="13">
    <source>
        <dbReference type="EMBL" id="CAF9924213.1"/>
    </source>
</evidence>
<comment type="subcellular location">
    <subcellularLocation>
        <location evidence="1">Membrane</location>
        <topology evidence="1">Multi-pass membrane protein</topology>
    </subcellularLocation>
</comment>
<dbReference type="InterPro" id="IPR036291">
    <property type="entry name" value="NAD(P)-bd_dom_sf"/>
</dbReference>
<dbReference type="PRINTS" id="PR00080">
    <property type="entry name" value="SDRFAMILY"/>
</dbReference>
<comment type="similarity">
    <text evidence="2 12">Belongs to the short-chain dehydrogenases/reductases (SDR) family.</text>
</comment>
<proteinExistence type="inferred from homology"/>
<evidence type="ECO:0000256" key="9">
    <source>
        <dbReference type="ARBA" id="ARBA00059620"/>
    </source>
</evidence>
<gene>
    <name evidence="13" type="ORF">HETSPECPRED_005528</name>
</gene>
<comment type="caution">
    <text evidence="13">The sequence shown here is derived from an EMBL/GenBank/DDBJ whole genome shotgun (WGS) entry which is preliminary data.</text>
</comment>
<dbReference type="PANTHER" id="PTHR24322:SF736">
    <property type="entry name" value="RETINOL DEHYDROGENASE 10"/>
    <property type="match status" value="1"/>
</dbReference>
<sequence length="313" mass="34171">MPTTRSWLPREGFTIDVISRIIRSTAFNPTVTLPLLLLAHYTNRGQQIASNHETAVRRLKLLLYIGIARLLNDFLSRSVQNNWTSSKYNWDQEVAVVTGGSNGIGKHIALRLAEKGVKIASLDIQEPTYGPNPNITHYTCDITSASSVRETAESIRSTLGDPTLLINNAGFCAGLPILSSTDEINERTFAVNTLSHFRLVREFVPAMVTANHGTIVTVASIAASVSTASLVDYSSSKSAALSFHEGLAAELKTLYKAPKIRTVCVCPSWIETNMTNLVKIRDKFVMPMLKVETLAERVVQQIVSGNSGVVVVS</sequence>
<protein>
    <recommendedName>
        <fullName evidence="10">Short-chain dehydrogenase/reductase 3</fullName>
    </recommendedName>
    <alternativeName>
        <fullName evidence="11">Retinal short-chain dehydrogenase/reductase 1</fullName>
    </alternativeName>
</protein>
<dbReference type="AlphaFoldDB" id="A0A8H3FGT8"/>
<dbReference type="PROSITE" id="PS00061">
    <property type="entry name" value="ADH_SHORT"/>
    <property type="match status" value="1"/>
</dbReference>
<dbReference type="Proteomes" id="UP000664521">
    <property type="component" value="Unassembled WGS sequence"/>
</dbReference>
<dbReference type="CDD" id="cd05339">
    <property type="entry name" value="17beta-HSDXI-like_SDR_c"/>
    <property type="match status" value="1"/>
</dbReference>
<evidence type="ECO:0000256" key="11">
    <source>
        <dbReference type="ARBA" id="ARBA00082544"/>
    </source>
</evidence>
<keyword evidence="6" id="KW-0560">Oxidoreductase</keyword>
<dbReference type="FunFam" id="3.40.50.720:FF:000131">
    <property type="entry name" value="Short-chain dehydrogenase/reductase 3"/>
    <property type="match status" value="1"/>
</dbReference>
<name>A0A8H3FGT8_9LECA</name>
<keyword evidence="7" id="KW-0443">Lipid metabolism</keyword>
<evidence type="ECO:0000256" key="5">
    <source>
        <dbReference type="ARBA" id="ARBA00022989"/>
    </source>
</evidence>
<organism evidence="13 14">
    <name type="scientific">Heterodermia speciosa</name>
    <dbReference type="NCBI Taxonomy" id="116794"/>
    <lineage>
        <taxon>Eukaryota</taxon>
        <taxon>Fungi</taxon>
        <taxon>Dikarya</taxon>
        <taxon>Ascomycota</taxon>
        <taxon>Pezizomycotina</taxon>
        <taxon>Lecanoromycetes</taxon>
        <taxon>OSLEUM clade</taxon>
        <taxon>Lecanoromycetidae</taxon>
        <taxon>Caliciales</taxon>
        <taxon>Physciaceae</taxon>
        <taxon>Heterodermia</taxon>
    </lineage>
</organism>